<evidence type="ECO:0000256" key="7">
    <source>
        <dbReference type="SAM" id="Phobius"/>
    </source>
</evidence>
<dbReference type="GO" id="GO:0051603">
    <property type="term" value="P:proteolysis involved in protein catabolic process"/>
    <property type="evidence" value="ECO:0007669"/>
    <property type="project" value="TreeGrafter"/>
</dbReference>
<keyword evidence="2" id="KW-0479">Metal-binding</keyword>
<dbReference type="GO" id="GO:0046872">
    <property type="term" value="F:metal ion binding"/>
    <property type="evidence" value="ECO:0007669"/>
    <property type="project" value="UniProtKB-KW"/>
</dbReference>
<keyword evidence="1 6" id="KW-0645">Protease</keyword>
<keyword evidence="5 6" id="KW-0482">Metalloprotease</keyword>
<dbReference type="GO" id="GO:0016020">
    <property type="term" value="C:membrane"/>
    <property type="evidence" value="ECO:0007669"/>
    <property type="project" value="TreeGrafter"/>
</dbReference>
<protein>
    <submittedName>
        <fullName evidence="9">Peptidase family M48</fullName>
    </submittedName>
</protein>
<keyword evidence="7" id="KW-0472">Membrane</keyword>
<dbReference type="PANTHER" id="PTHR22726:SF1">
    <property type="entry name" value="METALLOENDOPEPTIDASE OMA1, MITOCHONDRIAL"/>
    <property type="match status" value="1"/>
</dbReference>
<keyword evidence="4 6" id="KW-0862">Zinc</keyword>
<evidence type="ECO:0000256" key="3">
    <source>
        <dbReference type="ARBA" id="ARBA00022801"/>
    </source>
</evidence>
<proteinExistence type="inferred from homology"/>
<comment type="cofactor">
    <cofactor evidence="6">
        <name>Zn(2+)</name>
        <dbReference type="ChEBI" id="CHEBI:29105"/>
    </cofactor>
    <text evidence="6">Binds 1 zinc ion per subunit.</text>
</comment>
<evidence type="ECO:0000313" key="9">
    <source>
        <dbReference type="EMBL" id="EGJ33025.1"/>
    </source>
</evidence>
<dbReference type="Proteomes" id="UP000003959">
    <property type="component" value="Unassembled WGS sequence"/>
</dbReference>
<evidence type="ECO:0000259" key="8">
    <source>
        <dbReference type="Pfam" id="PF01435"/>
    </source>
</evidence>
<dbReference type="Gene3D" id="3.30.2010.10">
    <property type="entry name" value="Metalloproteases ('zincins'), catalytic domain"/>
    <property type="match status" value="1"/>
</dbReference>
<accession>F4XR50</accession>
<feature type="domain" description="Peptidase M48" evidence="8">
    <location>
        <begin position="92"/>
        <end position="249"/>
    </location>
</feature>
<keyword evidence="7" id="KW-1133">Transmembrane helix</keyword>
<dbReference type="AlphaFoldDB" id="F4XR50"/>
<dbReference type="eggNOG" id="COG4783">
    <property type="taxonomic scope" value="Bacteria"/>
</dbReference>
<dbReference type="Pfam" id="PF01435">
    <property type="entry name" value="Peptidase_M48"/>
    <property type="match status" value="1"/>
</dbReference>
<dbReference type="EMBL" id="GL890874">
    <property type="protein sequence ID" value="EGJ33025.1"/>
    <property type="molecule type" value="Genomic_DNA"/>
</dbReference>
<dbReference type="PANTHER" id="PTHR22726">
    <property type="entry name" value="METALLOENDOPEPTIDASE OMA1"/>
    <property type="match status" value="1"/>
</dbReference>
<evidence type="ECO:0000256" key="1">
    <source>
        <dbReference type="ARBA" id="ARBA00022670"/>
    </source>
</evidence>
<reference evidence="10" key="1">
    <citation type="journal article" date="2011" name="Proc. Natl. Acad. Sci. U.S.A.">
        <title>Genomic insights into the physiology and ecology of the marine filamentous cyanobacterium Lyngbya majuscula.</title>
        <authorList>
            <person name="Jones A.C."/>
            <person name="Monroe E.A."/>
            <person name="Podell S."/>
            <person name="Hess W.R."/>
            <person name="Klages S."/>
            <person name="Esquenazi E."/>
            <person name="Niessen S."/>
            <person name="Hoover H."/>
            <person name="Rothmann M."/>
            <person name="Lasken R.S."/>
            <person name="Yates J.R.III."/>
            <person name="Reinhardt R."/>
            <person name="Kube M."/>
            <person name="Burkart M.D."/>
            <person name="Allen E.E."/>
            <person name="Dorrestein P.C."/>
            <person name="Gerwick W.H."/>
            <person name="Gerwick L."/>
        </authorList>
    </citation>
    <scope>NUCLEOTIDE SEQUENCE [LARGE SCALE GENOMIC DNA]</scope>
    <source>
        <strain evidence="10">3L</strain>
    </source>
</reference>
<evidence type="ECO:0000256" key="5">
    <source>
        <dbReference type="ARBA" id="ARBA00023049"/>
    </source>
</evidence>
<keyword evidence="10" id="KW-1185">Reference proteome</keyword>
<keyword evidence="3 6" id="KW-0378">Hydrolase</keyword>
<dbReference type="CDD" id="cd07332">
    <property type="entry name" value="M48C_Oma1_like"/>
    <property type="match status" value="1"/>
</dbReference>
<keyword evidence="7" id="KW-0812">Transmembrane</keyword>
<evidence type="ECO:0000256" key="4">
    <source>
        <dbReference type="ARBA" id="ARBA00022833"/>
    </source>
</evidence>
<dbReference type="HOGENOM" id="CLU_029002_0_3_3"/>
<dbReference type="InterPro" id="IPR001915">
    <property type="entry name" value="Peptidase_M48"/>
</dbReference>
<organism evidence="9 10">
    <name type="scientific">Moorena producens 3L</name>
    <dbReference type="NCBI Taxonomy" id="489825"/>
    <lineage>
        <taxon>Bacteria</taxon>
        <taxon>Bacillati</taxon>
        <taxon>Cyanobacteriota</taxon>
        <taxon>Cyanophyceae</taxon>
        <taxon>Coleofasciculales</taxon>
        <taxon>Coleofasciculaceae</taxon>
        <taxon>Moorena</taxon>
    </lineage>
</organism>
<dbReference type="GO" id="GO:0004222">
    <property type="term" value="F:metalloendopeptidase activity"/>
    <property type="evidence" value="ECO:0007669"/>
    <property type="project" value="InterPro"/>
</dbReference>
<evidence type="ECO:0000256" key="6">
    <source>
        <dbReference type="RuleBase" id="RU003983"/>
    </source>
</evidence>
<dbReference type="RefSeq" id="WP_008183415.1">
    <property type="nucleotide sequence ID" value="NZ_GL890874.1"/>
</dbReference>
<comment type="similarity">
    <text evidence="6">Belongs to the peptidase M48 family.</text>
</comment>
<evidence type="ECO:0000256" key="2">
    <source>
        <dbReference type="ARBA" id="ARBA00022723"/>
    </source>
</evidence>
<feature type="transmembrane region" description="Helical" evidence="7">
    <location>
        <begin position="20"/>
        <end position="41"/>
    </location>
</feature>
<evidence type="ECO:0000313" key="10">
    <source>
        <dbReference type="Proteomes" id="UP000003959"/>
    </source>
</evidence>
<gene>
    <name evidence="9" type="ORF">LYNGBM3L_55110</name>
</gene>
<name>F4XR50_9CYAN</name>
<sequence>MPSPDIPQSRNPPPSNRQLLILLGLFISFIVGVIWLLNLLINSLIGLIPPSVEQKLGAVIVPVYEQQAQPSPTQDTLNQLLARLEKQLPPEQSRQRDYRVLYLPEDTVNALALPGDVIVVYAGFLKQVESENELMMVLGHELGHFAHRDHLRSLGRTLLLRTAIAYFVGDVGALESLAISGLATLSKSKFSQSQEQQADEFGLRLLQQTYGHVAGATDFFARMSHKRGASWDFLSSHPSPGKRVTRLQRLIKEQNYPLKERSPLPENLNQSHLISSPVEYPY</sequence>
<dbReference type="OrthoDB" id="9810445at2"/>
<dbReference type="InterPro" id="IPR051156">
    <property type="entry name" value="Mito/Outer_Membr_Metalloprot"/>
</dbReference>